<gene>
    <name evidence="2" type="ORF">SAMN04488244_10911</name>
</gene>
<feature type="region of interest" description="Disordered" evidence="1">
    <location>
        <begin position="25"/>
        <end position="48"/>
    </location>
</feature>
<sequence>MNNEHEANQDIEAANDAEFQTGLDDLAQLDNELSGEPLEPSEPEQSGMDSAAVVGMTEMGLFMSEQYISSAAGVEFAFDETAKQKFLEATAPLVEKYGLTWLGWFDAYKEEILFGLATFGLGYSGFTTIKRLQSEKAANDAALKQGGKDGEEAKAA</sequence>
<evidence type="ECO:0000313" key="3">
    <source>
        <dbReference type="Proteomes" id="UP000236721"/>
    </source>
</evidence>
<proteinExistence type="predicted"/>
<accession>A0A1H5YC46</accession>
<dbReference type="Proteomes" id="UP000236721">
    <property type="component" value="Unassembled WGS sequence"/>
</dbReference>
<keyword evidence="3" id="KW-1185">Reference proteome</keyword>
<dbReference type="AlphaFoldDB" id="A0A1H5YC46"/>
<evidence type="ECO:0000256" key="1">
    <source>
        <dbReference type="SAM" id="MobiDB-lite"/>
    </source>
</evidence>
<dbReference type="RefSeq" id="WP_208623263.1">
    <property type="nucleotide sequence ID" value="NZ_FNVG01000009.1"/>
</dbReference>
<protein>
    <submittedName>
        <fullName evidence="2">Uncharacterized protein</fullName>
    </submittedName>
</protein>
<evidence type="ECO:0000313" key="2">
    <source>
        <dbReference type="EMBL" id="SEG21611.1"/>
    </source>
</evidence>
<name>A0A1H5YC46_9VIBR</name>
<dbReference type="EMBL" id="FNVG01000009">
    <property type="protein sequence ID" value="SEG21611.1"/>
    <property type="molecule type" value="Genomic_DNA"/>
</dbReference>
<feature type="compositionally biased region" description="Low complexity" evidence="1">
    <location>
        <begin position="32"/>
        <end position="47"/>
    </location>
</feature>
<reference evidence="3" key="1">
    <citation type="submission" date="2016-10" db="EMBL/GenBank/DDBJ databases">
        <authorList>
            <person name="Varghese N."/>
            <person name="Submissions S."/>
        </authorList>
    </citation>
    <scope>NUCLEOTIDE SEQUENCE [LARGE SCALE GENOMIC DNA]</scope>
    <source>
        <strain evidence="3">CGMCC 1.7062</strain>
    </source>
</reference>
<organism evidence="2 3">
    <name type="scientific">Vibrio hangzhouensis</name>
    <dbReference type="NCBI Taxonomy" id="462991"/>
    <lineage>
        <taxon>Bacteria</taxon>
        <taxon>Pseudomonadati</taxon>
        <taxon>Pseudomonadota</taxon>
        <taxon>Gammaproteobacteria</taxon>
        <taxon>Vibrionales</taxon>
        <taxon>Vibrionaceae</taxon>
        <taxon>Vibrio</taxon>
    </lineage>
</organism>